<keyword evidence="5" id="KW-0479">Metal-binding</keyword>
<dbReference type="GO" id="GO:0035514">
    <property type="term" value="F:DNA demethylase activity"/>
    <property type="evidence" value="ECO:0007669"/>
    <property type="project" value="InterPro"/>
</dbReference>
<evidence type="ECO:0000256" key="3">
    <source>
        <dbReference type="ARBA" id="ARBA00005646"/>
    </source>
</evidence>
<comment type="subcellular location">
    <subcellularLocation>
        <location evidence="2">Nucleus</location>
    </subcellularLocation>
</comment>
<dbReference type="SMART" id="SM00525">
    <property type="entry name" value="FES"/>
    <property type="match status" value="1"/>
</dbReference>
<evidence type="ECO:0000256" key="10">
    <source>
        <dbReference type="SAM" id="MobiDB-lite"/>
    </source>
</evidence>
<dbReference type="GO" id="GO:0006284">
    <property type="term" value="P:base-excision repair"/>
    <property type="evidence" value="ECO:0007669"/>
    <property type="project" value="InterPro"/>
</dbReference>
<dbReference type="CDD" id="cd00056">
    <property type="entry name" value="ENDO3c"/>
    <property type="match status" value="1"/>
</dbReference>
<evidence type="ECO:0000256" key="1">
    <source>
        <dbReference type="ARBA" id="ARBA00001966"/>
    </source>
</evidence>
<keyword evidence="12" id="KW-0255">Endonuclease</keyword>
<feature type="region of interest" description="Disordered" evidence="10">
    <location>
        <begin position="248"/>
        <end position="331"/>
    </location>
</feature>
<dbReference type="InterPro" id="IPR023170">
    <property type="entry name" value="HhH_base_excis_C"/>
</dbReference>
<dbReference type="FunFam" id="1.10.1670.10:FF:000004">
    <property type="entry name" value="DNA glycosylase/AP lyase ROS1"/>
    <property type="match status" value="1"/>
</dbReference>
<feature type="compositionally biased region" description="Basic residues" evidence="10">
    <location>
        <begin position="1497"/>
        <end position="1511"/>
    </location>
</feature>
<dbReference type="InterPro" id="IPR011257">
    <property type="entry name" value="DNA_glycosylase"/>
</dbReference>
<evidence type="ECO:0000256" key="9">
    <source>
        <dbReference type="ARBA" id="ARBA00023242"/>
    </source>
</evidence>
<organism evidence="12 13">
    <name type="scientific">Vigna unguiculata</name>
    <name type="common">Cowpea</name>
    <dbReference type="NCBI Taxonomy" id="3917"/>
    <lineage>
        <taxon>Eukaryota</taxon>
        <taxon>Viridiplantae</taxon>
        <taxon>Streptophyta</taxon>
        <taxon>Embryophyta</taxon>
        <taxon>Tracheophyta</taxon>
        <taxon>Spermatophyta</taxon>
        <taxon>Magnoliopsida</taxon>
        <taxon>eudicotyledons</taxon>
        <taxon>Gunneridae</taxon>
        <taxon>Pentapetalae</taxon>
        <taxon>rosids</taxon>
        <taxon>fabids</taxon>
        <taxon>Fabales</taxon>
        <taxon>Fabaceae</taxon>
        <taxon>Papilionoideae</taxon>
        <taxon>50 kb inversion clade</taxon>
        <taxon>NPAAA clade</taxon>
        <taxon>indigoferoid/millettioid clade</taxon>
        <taxon>Phaseoleae</taxon>
        <taxon>Vigna</taxon>
    </lineage>
</organism>
<dbReference type="GO" id="GO:0019104">
    <property type="term" value="F:DNA N-glycosylase activity"/>
    <property type="evidence" value="ECO:0007669"/>
    <property type="project" value="InterPro"/>
</dbReference>
<keyword evidence="6" id="KW-0408">Iron</keyword>
<dbReference type="GO" id="GO:0046872">
    <property type="term" value="F:metal ion binding"/>
    <property type="evidence" value="ECO:0007669"/>
    <property type="project" value="UniProtKB-KW"/>
</dbReference>
<keyword evidence="4" id="KW-0004">4Fe-4S</keyword>
<dbReference type="SUPFAM" id="SSF48150">
    <property type="entry name" value="DNA-glycosylase"/>
    <property type="match status" value="1"/>
</dbReference>
<gene>
    <name evidence="12" type="ORF">DEO72_LG6g2730</name>
</gene>
<evidence type="ECO:0000256" key="7">
    <source>
        <dbReference type="ARBA" id="ARBA00023014"/>
    </source>
</evidence>
<dbReference type="PANTHER" id="PTHR46213:SF13">
    <property type="entry name" value="DEMETER-LIKE PROTEIN 2-RELATED"/>
    <property type="match status" value="1"/>
</dbReference>
<keyword evidence="9" id="KW-0539">Nucleus</keyword>
<evidence type="ECO:0000256" key="4">
    <source>
        <dbReference type="ARBA" id="ARBA00022485"/>
    </source>
</evidence>
<dbReference type="GO" id="GO:0141166">
    <property type="term" value="P:chromosomal 5-methylcytosine DNA demethylation pathway"/>
    <property type="evidence" value="ECO:0007669"/>
    <property type="project" value="InterPro"/>
</dbReference>
<dbReference type="PANTHER" id="PTHR46213">
    <property type="entry name" value="TRANSCRIPTIONAL ACTIVATOR DEMETER"/>
    <property type="match status" value="1"/>
</dbReference>
<dbReference type="InterPro" id="IPR044811">
    <property type="entry name" value="DME/ROS1"/>
</dbReference>
<dbReference type="InterPro" id="IPR003265">
    <property type="entry name" value="HhH-GPD_domain"/>
</dbReference>
<feature type="region of interest" description="Disordered" evidence="10">
    <location>
        <begin position="1551"/>
        <end position="1596"/>
    </location>
</feature>
<feature type="region of interest" description="Disordered" evidence="10">
    <location>
        <begin position="833"/>
        <end position="877"/>
    </location>
</feature>
<feature type="compositionally biased region" description="Pro residues" evidence="10">
    <location>
        <begin position="1558"/>
        <end position="1568"/>
    </location>
</feature>
<evidence type="ECO:0000256" key="8">
    <source>
        <dbReference type="ARBA" id="ARBA00023125"/>
    </source>
</evidence>
<feature type="domain" description="HhH-GPD" evidence="11">
    <location>
        <begin position="967"/>
        <end position="1141"/>
    </location>
</feature>
<feature type="region of interest" description="Disordered" evidence="10">
    <location>
        <begin position="728"/>
        <end position="757"/>
    </location>
</feature>
<evidence type="ECO:0000256" key="5">
    <source>
        <dbReference type="ARBA" id="ARBA00022723"/>
    </source>
</evidence>
<dbReference type="SMART" id="SM00478">
    <property type="entry name" value="ENDO3c"/>
    <property type="match status" value="1"/>
</dbReference>
<keyword evidence="7" id="KW-0411">Iron-sulfur</keyword>
<feature type="region of interest" description="Disordered" evidence="10">
    <location>
        <begin position="1490"/>
        <end position="1519"/>
    </location>
</feature>
<dbReference type="GO" id="GO:0005634">
    <property type="term" value="C:nucleus"/>
    <property type="evidence" value="ECO:0007669"/>
    <property type="project" value="UniProtKB-SubCell"/>
</dbReference>
<comment type="similarity">
    <text evidence="3">Belongs to the DNA glycosylase family. DEMETER subfamily.</text>
</comment>
<feature type="compositionally biased region" description="Polar residues" evidence="10">
    <location>
        <begin position="833"/>
        <end position="866"/>
    </location>
</feature>
<evidence type="ECO:0000256" key="6">
    <source>
        <dbReference type="ARBA" id="ARBA00023004"/>
    </source>
</evidence>
<dbReference type="Gene3D" id="1.10.1670.10">
    <property type="entry name" value="Helix-hairpin-Helix base-excision DNA repair enzymes (C-terminal)"/>
    <property type="match status" value="1"/>
</dbReference>
<keyword evidence="13" id="KW-1185">Reference proteome</keyword>
<dbReference type="InterPro" id="IPR003651">
    <property type="entry name" value="Endonuclease3_FeS-loop_motif"/>
</dbReference>
<name>A0A4D6M9P1_VIGUN</name>
<dbReference type="Pfam" id="PF15629">
    <property type="entry name" value="Perm-CXXC"/>
    <property type="match status" value="1"/>
</dbReference>
<feature type="compositionally biased region" description="Polar residues" evidence="10">
    <location>
        <begin position="309"/>
        <end position="318"/>
    </location>
</feature>
<reference evidence="12 13" key="1">
    <citation type="submission" date="2019-04" db="EMBL/GenBank/DDBJ databases">
        <title>An improved genome assembly and genetic linkage map for asparagus bean, Vigna unguiculata ssp. sesquipedialis.</title>
        <authorList>
            <person name="Xia Q."/>
            <person name="Zhang R."/>
            <person name="Dong Y."/>
        </authorList>
    </citation>
    <scope>NUCLEOTIDE SEQUENCE [LARGE SCALE GENOMIC DNA]</scope>
    <source>
        <tissue evidence="12">Leaf</tissue>
    </source>
</reference>
<proteinExistence type="inferred from homology"/>
<keyword evidence="12" id="KW-0378">Hydrolase</keyword>
<sequence>MEFGKSNKSKVEEQAAQVPTIPTVPIIPTVPTVPTMIPRPVPIWTPEMANQFVSHSNGIPAGFDFSAFPEISNWPIHRYEPAPFSHLATANGVQISFDGFPSSSNGISQLLTQSEVPLAPLAPLAPSAYSAATNEDLLSQFIPPYNSQFIPNYSSFGHHQFLGVEQPFPNTIRNQYEDLPGSSYFDYCSKTFAQIAPHQDVVIAAETRKDAIEERNREGEDHNTTSTMCYNPHSKINELTTEVAAVSAPQEEISRGIDLNKTPQPKPKTRKHRPKVINEGQPKRTIKKAAAETVQSKKNRADKRKQRKGLNTASTPQTEGRGDWTSGPASTAKTCNRSLNFENTPFANASSSSNWVADHNGLQECPNNSIGRDGWGKGCGLQALGSKRKQPGIEQADNTSINLLGAEHNAMQAYYLNLKYEVQFPNVQKKRRSVKGRISEAPRKSCWASGSDYTAAGVPVLIQDKHPLQYALSLGQKRPTKSRSRASTRTHFDLSHTAKQTGSSARRTFGDVEGPQTCIDALFADIGPSLPKKKRTGKRRSPVNSASSCKNERQACVEEWKKWKKIVDGLTEQFTFLNINREAQVLEAQELESHGQLVPYNQPNGTIVPYKPKKQSVRPKVYLDEETAKVWTLLLEDSNSSGIDGSDAEKAIWWEQERKVFRGRAETFIAKMHRVQGDRRFSMWKGSVVDSVVGVFLTQNVSDHLSSSAFMALASRFPLKSTSTCHKESTSSTDNELPVCTVHPEGNGNRGNESDSKMFESVERHNSEHSPVESVMTEEGLHDFSTDQNPEKIGSFSDSNSEIEDPLSTAQFNIYNNRASFQELLEMASSTKLPEVNGQRSKATESFTKTSDQPIDLNYDNQTGNLEKSDATPYTLEPPMTSEYTCLQVTPNSEVNCHEHHNSFHISGQTQESKQKEKQKDVGSPNHEKRKGKGKKQLASEKGKKKSASAEPKSKKKEENNFDWDSLRVQAQARAGKREKTENTMDSVDWDAVRRADVKEISKTIKERGMNNMLADRIQSFLNRLVDKHEGIDLEWLRDVPPDQAKKFLLSIKGLGLKSVECVRLLTLHHLAFPVDTNVGRIAVRLGWVPLQPLPESLQLHLLELYPVLDAVQKYLWPRLCKLDQRTLYELHYQLITFGKVFCTKSKPNCNACPMRGECRHFASAFASARLALPAPEENQAPENRMVATSGDNATEGKQSQVINQMPLLLPENPIEEALQQNQMIIHPLVEEPASPKPERSQPSRVVDIEDAFKKDSFEIPNIEVDMEVFNLSLRNYVQQNMELQKGEMSKALVALNPDEACIPTPKLKNVSRLRTEHYVYELPDSHPLLNGWEMREPDDPGKYLLAIWTPGETADSIQPPEIRCSSQDSDQLCKENECYACNSRRESNSQIVRGTILIPCRTAMKGSFPLNGTYFQVNEVFADNDSSINPVSVPRSWIWNLGRKTVYFGTSVSAIFKGLSTQTIQQNFWRGYVCVRGFDRETRSPRPLLARLHFPASKKPKTPKIPKTPKKKDNTKEKSNPGFVLSLISFCTCTDHHRLFYPTSSLSVTTDHSIQPAPAPSPPPPMLPNQLPLRHHRPCYPTSSLSVTTDPSPNQLTATAFATQPAPSPSLSSLVLRKLDSGTCDH</sequence>
<dbReference type="GO" id="GO:0051539">
    <property type="term" value="F:4 iron, 4 sulfur cluster binding"/>
    <property type="evidence" value="ECO:0007669"/>
    <property type="project" value="UniProtKB-KW"/>
</dbReference>
<dbReference type="Pfam" id="PF15628">
    <property type="entry name" value="RRM_DME"/>
    <property type="match status" value="1"/>
</dbReference>
<dbReference type="InterPro" id="IPR028924">
    <property type="entry name" value="Perm-CXXC"/>
</dbReference>
<keyword evidence="8" id="KW-0238">DNA-binding</keyword>
<protein>
    <submittedName>
        <fullName evidence="12">Endonuclease III</fullName>
    </submittedName>
</protein>
<keyword evidence="12" id="KW-0540">Nuclease</keyword>
<comment type="cofactor">
    <cofactor evidence="1">
        <name>[4Fe-4S] cluster</name>
        <dbReference type="ChEBI" id="CHEBI:49883"/>
    </cofactor>
</comment>
<dbReference type="InterPro" id="IPR028925">
    <property type="entry name" value="RRM_DME"/>
</dbReference>
<dbReference type="Gene3D" id="1.10.340.30">
    <property type="entry name" value="Hypothetical protein, domain 2"/>
    <property type="match status" value="1"/>
</dbReference>
<dbReference type="EMBL" id="CP039350">
    <property type="protein sequence ID" value="QCD98015.1"/>
    <property type="molecule type" value="Genomic_DNA"/>
</dbReference>
<feature type="region of interest" description="Disordered" evidence="10">
    <location>
        <begin position="905"/>
        <end position="967"/>
    </location>
</feature>
<evidence type="ECO:0000313" key="12">
    <source>
        <dbReference type="EMBL" id="QCD98015.1"/>
    </source>
</evidence>
<feature type="compositionally biased region" description="Basic residues" evidence="10">
    <location>
        <begin position="297"/>
        <end position="308"/>
    </location>
</feature>
<evidence type="ECO:0000259" key="11">
    <source>
        <dbReference type="SMART" id="SM00478"/>
    </source>
</evidence>
<accession>A0A4D6M9P1</accession>
<evidence type="ECO:0000256" key="2">
    <source>
        <dbReference type="ARBA" id="ARBA00004123"/>
    </source>
</evidence>
<feature type="compositionally biased region" description="Polar residues" evidence="10">
    <location>
        <begin position="1582"/>
        <end position="1596"/>
    </location>
</feature>
<dbReference type="GO" id="GO:0003906">
    <property type="term" value="F:DNA-(apurinic or apyrimidinic site) endonuclease activity"/>
    <property type="evidence" value="ECO:0007669"/>
    <property type="project" value="UniProtKB-ARBA"/>
</dbReference>
<dbReference type="Proteomes" id="UP000501690">
    <property type="component" value="Linkage Group LG6"/>
</dbReference>
<dbReference type="GO" id="GO:0003677">
    <property type="term" value="F:DNA binding"/>
    <property type="evidence" value="ECO:0007669"/>
    <property type="project" value="UniProtKB-KW"/>
</dbReference>
<evidence type="ECO:0000313" key="13">
    <source>
        <dbReference type="Proteomes" id="UP000501690"/>
    </source>
</evidence>